<keyword evidence="7" id="KW-0547">Nucleotide-binding</keyword>
<evidence type="ECO:0000313" key="18">
    <source>
        <dbReference type="Proteomes" id="UP000027982"/>
    </source>
</evidence>
<gene>
    <name evidence="17" type="ORF">OP10G_1241</name>
</gene>
<evidence type="ECO:0000256" key="7">
    <source>
        <dbReference type="ARBA" id="ARBA00022741"/>
    </source>
</evidence>
<dbReference type="InterPro" id="IPR015793">
    <property type="entry name" value="Pyrv_Knase_brl"/>
</dbReference>
<dbReference type="GO" id="GO:0030955">
    <property type="term" value="F:potassium ion binding"/>
    <property type="evidence" value="ECO:0007669"/>
    <property type="project" value="UniProtKB-UniRule"/>
</dbReference>
<evidence type="ECO:0000256" key="14">
    <source>
        <dbReference type="RuleBase" id="RU000504"/>
    </source>
</evidence>
<dbReference type="STRING" id="661478.OP10G_1241"/>
<sequence>MKRRTKIVCTLGPAVDSRDKIHALIEAGMNVARINCSHGDWDTRRRWIGWLRELSPDIAPVAILADLQGPKFRVGMLPGDTLELVNNSTVRVGSGEGVEIPIEQAEILRAMTPGGRLLLGDGEIELRVVVGVTPTVFEAKVVCGGTLRSRKGVTLVGKAFDVPALTPKDVIDAEEAVKAGVDFVALSYVKSAADARELRRLLERLGSRAGICAKIEMRQGIQDLDNILKVVDLVMVARGDMGLQMEIEDVPLMQKRIIQDCTLAGTPVITATQMLESMIHAPRPTRAEATDVANAILDGTDAVMLSGETASGSYPVECVRTMARIAEKAEGLYDRTKIEREYERHRDAVGHTDAIAHAVSDLAQILRPRAIVCTTTSGQTPRLVSKFRPRVPILCATASESTLHQMAVVWGVEAARIPSPASTDETIRDAIDEFFRRKRLKIGDEIIVTAGVPAGVPGNTNMILTQTVR</sequence>
<feature type="domain" description="Pyruvate kinase barrel" evidence="15">
    <location>
        <begin position="3"/>
        <end position="319"/>
    </location>
</feature>
<feature type="domain" description="Pyruvate kinase C-terminal" evidence="16">
    <location>
        <begin position="353"/>
        <end position="463"/>
    </location>
</feature>
<comment type="cofactor">
    <cofactor evidence="1">
        <name>K(+)</name>
        <dbReference type="ChEBI" id="CHEBI:29103"/>
    </cofactor>
</comment>
<keyword evidence="9" id="KW-0067">ATP-binding</keyword>
<dbReference type="GO" id="GO:0004743">
    <property type="term" value="F:pyruvate kinase activity"/>
    <property type="evidence" value="ECO:0007669"/>
    <property type="project" value="UniProtKB-UniRule"/>
</dbReference>
<dbReference type="GO" id="GO:0005524">
    <property type="term" value="F:ATP binding"/>
    <property type="evidence" value="ECO:0007669"/>
    <property type="project" value="UniProtKB-KW"/>
</dbReference>
<dbReference type="Pfam" id="PF02887">
    <property type="entry name" value="PK_C"/>
    <property type="match status" value="1"/>
</dbReference>
<dbReference type="PRINTS" id="PR01050">
    <property type="entry name" value="PYRUVTKNASE"/>
</dbReference>
<keyword evidence="11 14" id="KW-0324">Glycolysis</keyword>
<keyword evidence="8 14" id="KW-0418">Kinase</keyword>
<dbReference type="GO" id="GO:0000287">
    <property type="term" value="F:magnesium ion binding"/>
    <property type="evidence" value="ECO:0007669"/>
    <property type="project" value="UniProtKB-UniRule"/>
</dbReference>
<dbReference type="InterPro" id="IPR015795">
    <property type="entry name" value="Pyrv_Knase_C"/>
</dbReference>
<evidence type="ECO:0000256" key="2">
    <source>
        <dbReference type="ARBA" id="ARBA00004997"/>
    </source>
</evidence>
<dbReference type="Pfam" id="PF00224">
    <property type="entry name" value="PK"/>
    <property type="match status" value="1"/>
</dbReference>
<dbReference type="HOGENOM" id="CLU_015439_0_2_0"/>
<dbReference type="OrthoDB" id="9812123at2"/>
<dbReference type="InterPro" id="IPR036918">
    <property type="entry name" value="Pyrv_Knase_C_sf"/>
</dbReference>
<dbReference type="RefSeq" id="WP_025226765.1">
    <property type="nucleotide sequence ID" value="NZ_CP007139.1"/>
</dbReference>
<comment type="similarity">
    <text evidence="3 14">Belongs to the pyruvate kinase family.</text>
</comment>
<dbReference type="KEGG" id="fgi:OP10G_1241"/>
<evidence type="ECO:0000259" key="16">
    <source>
        <dbReference type="Pfam" id="PF02887"/>
    </source>
</evidence>
<dbReference type="EMBL" id="CP007139">
    <property type="protein sequence ID" value="AIE84609.1"/>
    <property type="molecule type" value="Genomic_DNA"/>
</dbReference>
<dbReference type="InterPro" id="IPR011037">
    <property type="entry name" value="Pyrv_Knase-like_insert_dom_sf"/>
</dbReference>
<evidence type="ECO:0000256" key="12">
    <source>
        <dbReference type="ARBA" id="ARBA00023317"/>
    </source>
</evidence>
<dbReference type="NCBIfam" id="TIGR01064">
    <property type="entry name" value="pyruv_kin"/>
    <property type="match status" value="1"/>
</dbReference>
<protein>
    <recommendedName>
        <fullName evidence="4 13">Pyruvate kinase</fullName>
        <ecNumber evidence="4 13">2.7.1.40</ecNumber>
    </recommendedName>
</protein>
<evidence type="ECO:0000256" key="3">
    <source>
        <dbReference type="ARBA" id="ARBA00008663"/>
    </source>
</evidence>
<reference evidence="17 18" key="1">
    <citation type="journal article" date="2014" name="PLoS ONE">
        <title>The first complete genome sequence of the class fimbriimonadia in the phylum armatimonadetes.</title>
        <authorList>
            <person name="Hu Z.Y."/>
            <person name="Wang Y.Z."/>
            <person name="Im W.T."/>
            <person name="Wang S.Y."/>
            <person name="Zhao G.P."/>
            <person name="Zheng H.J."/>
            <person name="Quan Z.X."/>
        </authorList>
    </citation>
    <scope>NUCLEOTIDE SEQUENCE [LARGE SCALE GENOMIC DNA]</scope>
    <source>
        <strain evidence="17">Gsoil 348</strain>
    </source>
</reference>
<evidence type="ECO:0000256" key="13">
    <source>
        <dbReference type="NCBIfam" id="TIGR01064"/>
    </source>
</evidence>
<dbReference type="Gene3D" id="3.20.20.60">
    <property type="entry name" value="Phosphoenolpyruvate-binding domains"/>
    <property type="match status" value="1"/>
</dbReference>
<dbReference type="NCBIfam" id="NF004978">
    <property type="entry name" value="PRK06354.1"/>
    <property type="match status" value="1"/>
</dbReference>
<evidence type="ECO:0000256" key="10">
    <source>
        <dbReference type="ARBA" id="ARBA00022842"/>
    </source>
</evidence>
<dbReference type="Gene3D" id="3.40.1380.20">
    <property type="entry name" value="Pyruvate kinase, C-terminal domain"/>
    <property type="match status" value="1"/>
</dbReference>
<keyword evidence="5 14" id="KW-0808">Transferase</keyword>
<dbReference type="GO" id="GO:0016301">
    <property type="term" value="F:kinase activity"/>
    <property type="evidence" value="ECO:0007669"/>
    <property type="project" value="UniProtKB-KW"/>
</dbReference>
<dbReference type="Proteomes" id="UP000027982">
    <property type="component" value="Chromosome"/>
</dbReference>
<dbReference type="InterPro" id="IPR040442">
    <property type="entry name" value="Pyrv_kinase-like_dom_sf"/>
</dbReference>
<name>A0A068NSN6_FIMGI</name>
<dbReference type="Gene3D" id="2.40.33.10">
    <property type="entry name" value="PK beta-barrel domain-like"/>
    <property type="match status" value="1"/>
</dbReference>
<dbReference type="NCBIfam" id="NF004491">
    <property type="entry name" value="PRK05826.1"/>
    <property type="match status" value="1"/>
</dbReference>
<dbReference type="PANTHER" id="PTHR11817">
    <property type="entry name" value="PYRUVATE KINASE"/>
    <property type="match status" value="1"/>
</dbReference>
<dbReference type="InterPro" id="IPR001697">
    <property type="entry name" value="Pyr_Knase"/>
</dbReference>
<keyword evidence="10 14" id="KW-0460">Magnesium</keyword>
<keyword evidence="6" id="KW-0479">Metal-binding</keyword>
<evidence type="ECO:0000256" key="6">
    <source>
        <dbReference type="ARBA" id="ARBA00022723"/>
    </source>
</evidence>
<dbReference type="SUPFAM" id="SSF50800">
    <property type="entry name" value="PK beta-barrel domain-like"/>
    <property type="match status" value="1"/>
</dbReference>
<evidence type="ECO:0000256" key="9">
    <source>
        <dbReference type="ARBA" id="ARBA00022840"/>
    </source>
</evidence>
<evidence type="ECO:0000256" key="11">
    <source>
        <dbReference type="ARBA" id="ARBA00023152"/>
    </source>
</evidence>
<comment type="catalytic activity">
    <reaction evidence="14">
        <text>pyruvate + ATP = phosphoenolpyruvate + ADP + H(+)</text>
        <dbReference type="Rhea" id="RHEA:18157"/>
        <dbReference type="ChEBI" id="CHEBI:15361"/>
        <dbReference type="ChEBI" id="CHEBI:15378"/>
        <dbReference type="ChEBI" id="CHEBI:30616"/>
        <dbReference type="ChEBI" id="CHEBI:58702"/>
        <dbReference type="ChEBI" id="CHEBI:456216"/>
        <dbReference type="EC" id="2.7.1.40"/>
    </reaction>
</comment>
<evidence type="ECO:0000256" key="8">
    <source>
        <dbReference type="ARBA" id="ARBA00022777"/>
    </source>
</evidence>
<dbReference type="AlphaFoldDB" id="A0A068NSN6"/>
<evidence type="ECO:0000256" key="4">
    <source>
        <dbReference type="ARBA" id="ARBA00012142"/>
    </source>
</evidence>
<dbReference type="SUPFAM" id="SSF52935">
    <property type="entry name" value="PK C-terminal domain-like"/>
    <property type="match status" value="1"/>
</dbReference>
<dbReference type="InterPro" id="IPR015806">
    <property type="entry name" value="Pyrv_Knase_insert_dom_sf"/>
</dbReference>
<evidence type="ECO:0000259" key="15">
    <source>
        <dbReference type="Pfam" id="PF00224"/>
    </source>
</evidence>
<evidence type="ECO:0000256" key="5">
    <source>
        <dbReference type="ARBA" id="ARBA00022679"/>
    </source>
</evidence>
<dbReference type="SUPFAM" id="SSF51621">
    <property type="entry name" value="Phosphoenolpyruvate/pyruvate domain"/>
    <property type="match status" value="1"/>
</dbReference>
<proteinExistence type="inferred from homology"/>
<keyword evidence="18" id="KW-1185">Reference proteome</keyword>
<dbReference type="InterPro" id="IPR015813">
    <property type="entry name" value="Pyrv/PenolPyrv_kinase-like_dom"/>
</dbReference>
<dbReference type="EC" id="2.7.1.40" evidence="4 13"/>
<dbReference type="eggNOG" id="COG0469">
    <property type="taxonomic scope" value="Bacteria"/>
</dbReference>
<dbReference type="UniPathway" id="UPA00109">
    <property type="reaction ID" value="UER00188"/>
</dbReference>
<keyword evidence="12 17" id="KW-0670">Pyruvate</keyword>
<organism evidence="17 18">
    <name type="scientific">Fimbriimonas ginsengisoli Gsoil 348</name>
    <dbReference type="NCBI Taxonomy" id="661478"/>
    <lineage>
        <taxon>Bacteria</taxon>
        <taxon>Bacillati</taxon>
        <taxon>Armatimonadota</taxon>
        <taxon>Fimbriimonadia</taxon>
        <taxon>Fimbriimonadales</taxon>
        <taxon>Fimbriimonadaceae</taxon>
        <taxon>Fimbriimonas</taxon>
    </lineage>
</organism>
<evidence type="ECO:0000313" key="17">
    <source>
        <dbReference type="EMBL" id="AIE84609.1"/>
    </source>
</evidence>
<evidence type="ECO:0000256" key="1">
    <source>
        <dbReference type="ARBA" id="ARBA00001958"/>
    </source>
</evidence>
<accession>A0A068NSN6</accession>
<comment type="pathway">
    <text evidence="2 14">Carbohydrate degradation; glycolysis; pyruvate from D-glyceraldehyde 3-phosphate: step 5/5.</text>
</comment>